<dbReference type="AlphaFoldDB" id="A0A447KJX6"/>
<keyword evidence="11" id="KW-1133">Transmembrane helix</keyword>
<dbReference type="InterPro" id="IPR008873">
    <property type="entry name" value="TraA"/>
</dbReference>
<reference evidence="12 13" key="1">
    <citation type="submission" date="2018-12" db="EMBL/GenBank/DDBJ databases">
        <authorList>
            <consortium name="Pathogen Informatics"/>
        </authorList>
    </citation>
    <scope>NUCLEOTIDE SEQUENCE [LARGE SCALE GENOMIC DNA]</scope>
    <source>
        <strain evidence="12 13">NCTC11214</strain>
    </source>
</reference>
<keyword evidence="11" id="KW-0812">Transmembrane</keyword>
<dbReference type="NCBIfam" id="TIGR02758">
    <property type="entry name" value="TraA_TIGR"/>
    <property type="match status" value="1"/>
</dbReference>
<protein>
    <recommendedName>
        <fullName evidence="4">Pilin</fullName>
    </recommendedName>
</protein>
<evidence type="ECO:0000256" key="4">
    <source>
        <dbReference type="ARBA" id="ARBA00018586"/>
    </source>
</evidence>
<gene>
    <name evidence="12" type="primary">traA</name>
    <name evidence="12" type="ORF">NCTC11214_00073</name>
</gene>
<evidence type="ECO:0000256" key="10">
    <source>
        <dbReference type="ARBA" id="ARBA00026027"/>
    </source>
</evidence>
<dbReference type="KEGG" id="sof:NCTC11214_00073"/>
<keyword evidence="8" id="KW-0184">Conjugation</keyword>
<evidence type="ECO:0000256" key="7">
    <source>
        <dbReference type="ARBA" id="ARBA00022525"/>
    </source>
</evidence>
<sequence length="121" mass="12736">MNASLSAQGPAVAQSQGFSLSKMFSRQRVVNFLKFLLPMAVLAVFFPQVALAAGAGADMLKPGDATVKATAGSGSTMYKWIILGEVVAGLVLYVLTHSFKFLFGFIILSIIGNVGMKVAGY</sequence>
<evidence type="ECO:0000256" key="5">
    <source>
        <dbReference type="ARBA" id="ARBA00022475"/>
    </source>
</evidence>
<dbReference type="GO" id="GO:0005576">
    <property type="term" value="C:extracellular region"/>
    <property type="evidence" value="ECO:0007669"/>
    <property type="project" value="UniProtKB-SubCell"/>
</dbReference>
<evidence type="ECO:0000256" key="6">
    <source>
        <dbReference type="ARBA" id="ARBA00022519"/>
    </source>
</evidence>
<comment type="subunit">
    <text evidence="10">Monomer. Interacts with itself to form filaments; also interacts with TraQ.</text>
</comment>
<comment type="subcellular location">
    <subcellularLocation>
        <location evidence="1">Cell inner membrane</location>
        <topology evidence="1">Multi-pass membrane protein</topology>
    </subcellularLocation>
    <subcellularLocation>
        <location evidence="2">Secreted</location>
    </subcellularLocation>
</comment>
<dbReference type="Pfam" id="PF05513">
    <property type="entry name" value="TraA"/>
    <property type="match status" value="1"/>
</dbReference>
<evidence type="ECO:0000256" key="1">
    <source>
        <dbReference type="ARBA" id="ARBA00004429"/>
    </source>
</evidence>
<evidence type="ECO:0000256" key="11">
    <source>
        <dbReference type="SAM" id="Phobius"/>
    </source>
</evidence>
<evidence type="ECO:0000256" key="8">
    <source>
        <dbReference type="ARBA" id="ARBA00022971"/>
    </source>
</evidence>
<comment type="similarity">
    <text evidence="3">Belongs to the TraA family.</text>
</comment>
<dbReference type="RefSeq" id="WP_004966232.1">
    <property type="nucleotide sequence ID" value="NZ_LR134117.1"/>
</dbReference>
<evidence type="ECO:0000256" key="9">
    <source>
        <dbReference type="ARBA" id="ARBA00023136"/>
    </source>
</evidence>
<organism evidence="12 13">
    <name type="scientific">Serratia odorifera</name>
    <dbReference type="NCBI Taxonomy" id="618"/>
    <lineage>
        <taxon>Bacteria</taxon>
        <taxon>Pseudomonadati</taxon>
        <taxon>Pseudomonadota</taxon>
        <taxon>Gammaproteobacteria</taxon>
        <taxon>Enterobacterales</taxon>
        <taxon>Yersiniaceae</taxon>
        <taxon>Serratia</taxon>
    </lineage>
</organism>
<dbReference type="EMBL" id="LR134117">
    <property type="protein sequence ID" value="VDZ51182.1"/>
    <property type="molecule type" value="Genomic_DNA"/>
</dbReference>
<dbReference type="Proteomes" id="UP000281391">
    <property type="component" value="Chromosome"/>
</dbReference>
<keyword evidence="9 11" id="KW-0472">Membrane</keyword>
<accession>A0A447KJX6</accession>
<feature type="transmembrane region" description="Helical" evidence="11">
    <location>
        <begin position="77"/>
        <end position="95"/>
    </location>
</feature>
<keyword evidence="6" id="KW-0997">Cell inner membrane</keyword>
<evidence type="ECO:0000313" key="13">
    <source>
        <dbReference type="Proteomes" id="UP000281391"/>
    </source>
</evidence>
<evidence type="ECO:0000313" key="12">
    <source>
        <dbReference type="EMBL" id="VDZ51182.1"/>
    </source>
</evidence>
<evidence type="ECO:0000256" key="2">
    <source>
        <dbReference type="ARBA" id="ARBA00004613"/>
    </source>
</evidence>
<keyword evidence="7" id="KW-0964">Secreted</keyword>
<feature type="transmembrane region" description="Helical" evidence="11">
    <location>
        <begin position="102"/>
        <end position="120"/>
    </location>
</feature>
<evidence type="ECO:0000256" key="3">
    <source>
        <dbReference type="ARBA" id="ARBA00009586"/>
    </source>
</evidence>
<name>A0A447KJX6_SEROD</name>
<dbReference type="GO" id="GO:0005886">
    <property type="term" value="C:plasma membrane"/>
    <property type="evidence" value="ECO:0007669"/>
    <property type="project" value="UniProtKB-SubCell"/>
</dbReference>
<feature type="transmembrane region" description="Helical" evidence="11">
    <location>
        <begin position="32"/>
        <end position="57"/>
    </location>
</feature>
<proteinExistence type="inferred from homology"/>
<keyword evidence="5" id="KW-1003">Cell membrane</keyword>